<dbReference type="InterPro" id="IPR025859">
    <property type="entry name" value="AurF/CmlI"/>
</dbReference>
<organism evidence="1 2">
    <name type="scientific">Rhodococcus cercidiphylli</name>
    <dbReference type="NCBI Taxonomy" id="489916"/>
    <lineage>
        <taxon>Bacteria</taxon>
        <taxon>Bacillati</taxon>
        <taxon>Actinomycetota</taxon>
        <taxon>Actinomycetes</taxon>
        <taxon>Mycobacteriales</taxon>
        <taxon>Nocardiaceae</taxon>
        <taxon>Rhodococcus</taxon>
    </lineage>
</organism>
<dbReference type="Proteomes" id="UP001185899">
    <property type="component" value="Unassembled WGS sequence"/>
</dbReference>
<dbReference type="RefSeq" id="WP_317548365.1">
    <property type="nucleotide sequence ID" value="NZ_JAWLKE010000004.1"/>
</dbReference>
<reference evidence="1 2" key="1">
    <citation type="submission" date="2023-10" db="EMBL/GenBank/DDBJ databases">
        <title>Development of a sustainable strategy for remediation of hydrocarbon-contaminated territories based on the waste exchange concept.</title>
        <authorList>
            <person name="Krivoruchko A."/>
        </authorList>
    </citation>
    <scope>NUCLEOTIDE SEQUENCE [LARGE SCALE GENOMIC DNA]</scope>
    <source>
        <strain evidence="1 2">IEGM 1322</strain>
    </source>
</reference>
<protein>
    <submittedName>
        <fullName evidence="1">Diiron oxygenase</fullName>
    </submittedName>
</protein>
<dbReference type="EMBL" id="JAWLKE010000004">
    <property type="protein sequence ID" value="MDV6231057.1"/>
    <property type="molecule type" value="Genomic_DNA"/>
</dbReference>
<evidence type="ECO:0000313" key="1">
    <source>
        <dbReference type="EMBL" id="MDV6231057.1"/>
    </source>
</evidence>
<accession>A0ABU4AXU4</accession>
<gene>
    <name evidence="1" type="ORF">R3P95_10900</name>
</gene>
<dbReference type="Pfam" id="PF11583">
    <property type="entry name" value="AurF"/>
    <property type="match status" value="1"/>
</dbReference>
<keyword evidence="2" id="KW-1185">Reference proteome</keyword>
<proteinExistence type="predicted"/>
<evidence type="ECO:0000313" key="2">
    <source>
        <dbReference type="Proteomes" id="UP001185899"/>
    </source>
</evidence>
<comment type="caution">
    <text evidence="1">The sequence shown here is derived from an EMBL/GenBank/DDBJ whole genome shotgun (WGS) entry which is preliminary data.</text>
</comment>
<name>A0ABU4AXU4_9NOCA</name>
<sequence length="287" mass="31294">MSPRSSAVQYDPHVDIDWESPWQSEDFALPPDSVTLHGTRLWARLAQQDKRTLALHEAVSRWSTVAYLTAMLTGNQLRRAAEEGLNSAASRNAFDEVAGSSRTTITFGRLVRATDVAPYKPPRGTTTAVKLLGFLPLGAASHASTLLVEETFSRSMAAAVTDPGIEPHVRQAVKIHRLESADRFAFARSEVVAAQSKSNAVARAYNRVLLAVLANVILRLGVSFEVYRSIGIGPVRGAFASRRRRAEIRRRDSANTVAFLQSAGMLDGTVTAALWRLTGVVPPNHRP</sequence>
<dbReference type="Gene3D" id="1.10.620.20">
    <property type="entry name" value="Ribonucleotide Reductase, subunit A"/>
    <property type="match status" value="1"/>
</dbReference>
<dbReference type="InterPro" id="IPR012348">
    <property type="entry name" value="RNR-like"/>
</dbReference>